<name>A0A540N5H2_MALBA</name>
<dbReference type="EMBL" id="VIEB01000106">
    <property type="protein sequence ID" value="TQE06295.1"/>
    <property type="molecule type" value="Genomic_DNA"/>
</dbReference>
<proteinExistence type="predicted"/>
<dbReference type="InterPro" id="IPR013187">
    <property type="entry name" value="F-box-assoc_dom_typ3"/>
</dbReference>
<dbReference type="CDD" id="cd22157">
    <property type="entry name" value="F-box_AtFBW1-like"/>
    <property type="match status" value="1"/>
</dbReference>
<dbReference type="Pfam" id="PF00646">
    <property type="entry name" value="F-box"/>
    <property type="match status" value="1"/>
</dbReference>
<protein>
    <recommendedName>
        <fullName evidence="1">F-box domain-containing protein</fullName>
    </recommendedName>
</protein>
<reference evidence="2 3" key="1">
    <citation type="journal article" date="2019" name="G3 (Bethesda)">
        <title>Sequencing of a Wild Apple (Malus baccata) Genome Unravels the Differences Between Cultivated and Wild Apple Species Regarding Disease Resistance and Cold Tolerance.</title>
        <authorList>
            <person name="Chen X."/>
        </authorList>
    </citation>
    <scope>NUCLEOTIDE SEQUENCE [LARGE SCALE GENOMIC DNA]</scope>
    <source>
        <strain evidence="3">cv. Shandingzi</strain>
        <tissue evidence="2">Leaves</tissue>
    </source>
</reference>
<keyword evidence="3" id="KW-1185">Reference proteome</keyword>
<dbReference type="AlphaFoldDB" id="A0A540N5H2"/>
<sequence length="299" mass="34326">MFKRIPFELFFEILARLPVKSMLRSTCVYKSWNALISSPSFVNAHLDWNAKKSAGGYGGYLLISTSNAKCLSLFSAQTYIKCLDFKLPRDLISSSFSVFSSCSGLLCISDATFDSCMYLWNPSIRKMKKLPKCLIYCTQFAITTLGFGFNRGENDYKVVRIVKTGCAESICKAEVYSVRLDSWRRIRSFVPLVSHNAYLQDKNACLNGVVYWIVEDFSPRCYSILSFDLRSESFQTMTLPERLVSVINTTSNAISIQVLKKSLSLLHLRQNVNDRYCDIWVLGRDTWKMTQLFFRKVER</sequence>
<dbReference type="InterPro" id="IPR017451">
    <property type="entry name" value="F-box-assoc_interact_dom"/>
</dbReference>
<dbReference type="PANTHER" id="PTHR31672">
    <property type="entry name" value="BNACNNG10540D PROTEIN"/>
    <property type="match status" value="1"/>
</dbReference>
<dbReference type="PANTHER" id="PTHR31672:SF13">
    <property type="entry name" value="F-BOX PROTEIN CPR30-LIKE"/>
    <property type="match status" value="1"/>
</dbReference>
<dbReference type="InterPro" id="IPR050796">
    <property type="entry name" value="SCF_F-box_component"/>
</dbReference>
<dbReference type="Proteomes" id="UP000315295">
    <property type="component" value="Unassembled WGS sequence"/>
</dbReference>
<dbReference type="NCBIfam" id="TIGR01640">
    <property type="entry name" value="F_box_assoc_1"/>
    <property type="match status" value="1"/>
</dbReference>
<comment type="caution">
    <text evidence="2">The sequence shown here is derived from an EMBL/GenBank/DDBJ whole genome shotgun (WGS) entry which is preliminary data.</text>
</comment>
<dbReference type="InterPro" id="IPR001810">
    <property type="entry name" value="F-box_dom"/>
</dbReference>
<dbReference type="SUPFAM" id="SSF81383">
    <property type="entry name" value="F-box domain"/>
    <property type="match status" value="1"/>
</dbReference>
<gene>
    <name evidence="2" type="ORF">C1H46_008064</name>
</gene>
<accession>A0A540N5H2</accession>
<dbReference type="SMART" id="SM00256">
    <property type="entry name" value="FBOX"/>
    <property type="match status" value="1"/>
</dbReference>
<evidence type="ECO:0000313" key="3">
    <source>
        <dbReference type="Proteomes" id="UP000315295"/>
    </source>
</evidence>
<dbReference type="InterPro" id="IPR036047">
    <property type="entry name" value="F-box-like_dom_sf"/>
</dbReference>
<feature type="domain" description="F-box" evidence="1">
    <location>
        <begin position="1"/>
        <end position="51"/>
    </location>
</feature>
<evidence type="ECO:0000259" key="1">
    <source>
        <dbReference type="PROSITE" id="PS50181"/>
    </source>
</evidence>
<dbReference type="Pfam" id="PF08268">
    <property type="entry name" value="FBA_3"/>
    <property type="match status" value="1"/>
</dbReference>
<dbReference type="STRING" id="106549.A0A540N5H2"/>
<dbReference type="Gene3D" id="1.20.1280.50">
    <property type="match status" value="1"/>
</dbReference>
<dbReference type="PROSITE" id="PS50181">
    <property type="entry name" value="FBOX"/>
    <property type="match status" value="1"/>
</dbReference>
<evidence type="ECO:0000313" key="2">
    <source>
        <dbReference type="EMBL" id="TQE06295.1"/>
    </source>
</evidence>
<organism evidence="2 3">
    <name type="scientific">Malus baccata</name>
    <name type="common">Siberian crab apple</name>
    <name type="synonym">Pyrus baccata</name>
    <dbReference type="NCBI Taxonomy" id="106549"/>
    <lineage>
        <taxon>Eukaryota</taxon>
        <taxon>Viridiplantae</taxon>
        <taxon>Streptophyta</taxon>
        <taxon>Embryophyta</taxon>
        <taxon>Tracheophyta</taxon>
        <taxon>Spermatophyta</taxon>
        <taxon>Magnoliopsida</taxon>
        <taxon>eudicotyledons</taxon>
        <taxon>Gunneridae</taxon>
        <taxon>Pentapetalae</taxon>
        <taxon>rosids</taxon>
        <taxon>fabids</taxon>
        <taxon>Rosales</taxon>
        <taxon>Rosaceae</taxon>
        <taxon>Amygdaloideae</taxon>
        <taxon>Maleae</taxon>
        <taxon>Malus</taxon>
    </lineage>
</organism>